<name>A0A202B2W6_CHRVL</name>
<sequence length="269" mass="30015">MQNDLTMATAGGSIPLRWVDEIFRRMMGRFGAQFADKYRDGSQVEVGGVVVDGGIEAAKRVWAEELDLSRVTPDQIKAALAHRYTYPPTCDEFIRAAQGETAKSNRDPEVLFYRAVTEMTKRRRHEPQDWPSEPVFWAAVALGDDLLRGDYKALSGRWRAALDANRERMAPIPDVKPDRALSVAPMSQEDVQVKLASVQRAAKKTRFPTGDRLELKWAYDIADEVERGVHRAGTYPRQLAAAAILGAHKPVPASLQPYLPKTNPMEDAA</sequence>
<gene>
    <name evidence="1" type="ORF">CBW21_22060</name>
</gene>
<evidence type="ECO:0000313" key="2">
    <source>
        <dbReference type="Proteomes" id="UP000196342"/>
    </source>
</evidence>
<protein>
    <submittedName>
        <fullName evidence="1">Uncharacterized protein</fullName>
    </submittedName>
</protein>
<comment type="caution">
    <text evidence="1">The sequence shown here is derived from an EMBL/GenBank/DDBJ whole genome shotgun (WGS) entry which is preliminary data.</text>
</comment>
<proteinExistence type="predicted"/>
<reference evidence="1 2" key="1">
    <citation type="submission" date="2017-05" db="EMBL/GenBank/DDBJ databases">
        <title>Chromobacterium violaceum GHPS1 isolated from Hydrocarbon polluted soil in French Guiana display an awesome secondary metabolite arsenal and a battery of drug and heavy-metal-resistance and detoxification of xenobiotics proteins.</title>
        <authorList>
            <person name="Belbahri L."/>
        </authorList>
    </citation>
    <scope>NUCLEOTIDE SEQUENCE [LARGE SCALE GENOMIC DNA]</scope>
    <source>
        <strain evidence="1 2">GHPS1</strain>
    </source>
</reference>
<dbReference type="RefSeq" id="WP_087698857.1">
    <property type="nucleotide sequence ID" value="NZ_NHOO01000030.1"/>
</dbReference>
<evidence type="ECO:0000313" key="1">
    <source>
        <dbReference type="EMBL" id="OVE45680.1"/>
    </source>
</evidence>
<dbReference type="AlphaFoldDB" id="A0A202B2W6"/>
<dbReference type="Proteomes" id="UP000196342">
    <property type="component" value="Unassembled WGS sequence"/>
</dbReference>
<organism evidence="1 2">
    <name type="scientific">Chromobacterium violaceum</name>
    <dbReference type="NCBI Taxonomy" id="536"/>
    <lineage>
        <taxon>Bacteria</taxon>
        <taxon>Pseudomonadati</taxon>
        <taxon>Pseudomonadota</taxon>
        <taxon>Betaproteobacteria</taxon>
        <taxon>Neisseriales</taxon>
        <taxon>Chromobacteriaceae</taxon>
        <taxon>Chromobacterium</taxon>
    </lineage>
</organism>
<keyword evidence="2" id="KW-1185">Reference proteome</keyword>
<accession>A0A202B2W6</accession>
<dbReference type="EMBL" id="NHOO01000030">
    <property type="protein sequence ID" value="OVE45680.1"/>
    <property type="molecule type" value="Genomic_DNA"/>
</dbReference>